<evidence type="ECO:0000313" key="2">
    <source>
        <dbReference type="Proteomes" id="UP001642360"/>
    </source>
</evidence>
<proteinExistence type="predicted"/>
<dbReference type="Proteomes" id="UP001642360">
    <property type="component" value="Unassembled WGS sequence"/>
</dbReference>
<name>A0ABC8S3L9_9AQUA</name>
<dbReference type="AlphaFoldDB" id="A0ABC8S3L9"/>
<sequence>MLSHTEYGMCRGYSKSPIELNEHEGTDSLPFKESFTGHPKRPTSDAVQFGNGGASSSMPSHVNKGLEPLKSQVENEKLHLQLQVETSDIIIGIIAMIKYSSPSCSGKLKRHSADSQMTENCTEMHQASKQKCKGVAMENSSNTIADNEGAPGTKHSLPPFPTDLESESIKVHVGGEEETDDFQAIAHTSVEDYLNSLGHSKSWVTDDFPELGGCYMKFGNLEDPAATFLDLDYNEMSNEDEDVVAGKTP</sequence>
<evidence type="ECO:0000313" key="1">
    <source>
        <dbReference type="EMBL" id="CAK9151818.1"/>
    </source>
</evidence>
<reference evidence="1 2" key="1">
    <citation type="submission" date="2024-02" db="EMBL/GenBank/DDBJ databases">
        <authorList>
            <person name="Vignale AGUSTIN F."/>
            <person name="Sosa J E."/>
            <person name="Modenutti C."/>
        </authorList>
    </citation>
    <scope>NUCLEOTIDE SEQUENCE [LARGE SCALE GENOMIC DNA]</scope>
</reference>
<keyword evidence="2" id="KW-1185">Reference proteome</keyword>
<gene>
    <name evidence="1" type="ORF">ILEXP_LOCUS19980</name>
</gene>
<dbReference type="EMBL" id="CAUOFW020002169">
    <property type="protein sequence ID" value="CAK9151818.1"/>
    <property type="molecule type" value="Genomic_DNA"/>
</dbReference>
<comment type="caution">
    <text evidence="1">The sequence shown here is derived from an EMBL/GenBank/DDBJ whole genome shotgun (WGS) entry which is preliminary data.</text>
</comment>
<protein>
    <submittedName>
        <fullName evidence="1">Uncharacterized protein</fullName>
    </submittedName>
</protein>
<accession>A0ABC8S3L9</accession>
<organism evidence="1 2">
    <name type="scientific">Ilex paraguariensis</name>
    <name type="common">yerba mate</name>
    <dbReference type="NCBI Taxonomy" id="185542"/>
    <lineage>
        <taxon>Eukaryota</taxon>
        <taxon>Viridiplantae</taxon>
        <taxon>Streptophyta</taxon>
        <taxon>Embryophyta</taxon>
        <taxon>Tracheophyta</taxon>
        <taxon>Spermatophyta</taxon>
        <taxon>Magnoliopsida</taxon>
        <taxon>eudicotyledons</taxon>
        <taxon>Gunneridae</taxon>
        <taxon>Pentapetalae</taxon>
        <taxon>asterids</taxon>
        <taxon>campanulids</taxon>
        <taxon>Aquifoliales</taxon>
        <taxon>Aquifoliaceae</taxon>
        <taxon>Ilex</taxon>
    </lineage>
</organism>